<feature type="compositionally biased region" description="Low complexity" evidence="1">
    <location>
        <begin position="184"/>
        <end position="213"/>
    </location>
</feature>
<keyword evidence="3" id="KW-1185">Reference proteome</keyword>
<feature type="compositionally biased region" description="Low complexity" evidence="1">
    <location>
        <begin position="254"/>
        <end position="264"/>
    </location>
</feature>
<dbReference type="AlphaFoldDB" id="A0A8H5B8H8"/>
<feature type="region of interest" description="Disordered" evidence="1">
    <location>
        <begin position="1"/>
        <end position="92"/>
    </location>
</feature>
<gene>
    <name evidence="2" type="ORF">D9619_010829</name>
</gene>
<evidence type="ECO:0000313" key="3">
    <source>
        <dbReference type="Proteomes" id="UP000567179"/>
    </source>
</evidence>
<protein>
    <submittedName>
        <fullName evidence="2">Uncharacterized protein</fullName>
    </submittedName>
</protein>
<dbReference type="EMBL" id="JAACJJ010000030">
    <property type="protein sequence ID" value="KAF5318606.1"/>
    <property type="molecule type" value="Genomic_DNA"/>
</dbReference>
<organism evidence="2 3">
    <name type="scientific">Psilocybe cf. subviscida</name>
    <dbReference type="NCBI Taxonomy" id="2480587"/>
    <lineage>
        <taxon>Eukaryota</taxon>
        <taxon>Fungi</taxon>
        <taxon>Dikarya</taxon>
        <taxon>Basidiomycota</taxon>
        <taxon>Agaricomycotina</taxon>
        <taxon>Agaricomycetes</taxon>
        <taxon>Agaricomycetidae</taxon>
        <taxon>Agaricales</taxon>
        <taxon>Agaricineae</taxon>
        <taxon>Strophariaceae</taxon>
        <taxon>Psilocybe</taxon>
    </lineage>
</organism>
<evidence type="ECO:0000313" key="2">
    <source>
        <dbReference type="EMBL" id="KAF5318606.1"/>
    </source>
</evidence>
<name>A0A8H5B8H8_9AGAR</name>
<sequence length="283" mass="29540">MPTFDRSVSSGSLASSATLSEFSDSDWDRSTSDLPSLLRPTTPLRQSSSSSSSSFYEPSSQSSSIIFPAPASSSIDPANEHTPRRRAVTDVQHSMAAMTIDDRTEANAEMNTESEFTQTQADSRKNGKRTLSDLLCRRVGSASEAHRIADVLGQWINASSSPYEPDMDDFFAPGPLSPSPYSPSAPSSAPRTPALSLASRSTPHTPSSASSAAFDFRMSTAPGRRGSITNRGGVTVVAPALVSPGVIPPAMVQASARSGDVSSSSGGGAQPRVESRSPAVGRA</sequence>
<feature type="region of interest" description="Disordered" evidence="1">
    <location>
        <begin position="253"/>
        <end position="283"/>
    </location>
</feature>
<feature type="compositionally biased region" description="Low complexity" evidence="1">
    <location>
        <begin position="32"/>
        <end position="74"/>
    </location>
</feature>
<reference evidence="2 3" key="1">
    <citation type="journal article" date="2020" name="ISME J.">
        <title>Uncovering the hidden diversity of litter-decomposition mechanisms in mushroom-forming fungi.</title>
        <authorList>
            <person name="Floudas D."/>
            <person name="Bentzer J."/>
            <person name="Ahren D."/>
            <person name="Johansson T."/>
            <person name="Persson P."/>
            <person name="Tunlid A."/>
        </authorList>
    </citation>
    <scope>NUCLEOTIDE SEQUENCE [LARGE SCALE GENOMIC DNA]</scope>
    <source>
        <strain evidence="2 3">CBS 101986</strain>
    </source>
</reference>
<accession>A0A8H5B8H8</accession>
<dbReference type="Proteomes" id="UP000567179">
    <property type="component" value="Unassembled WGS sequence"/>
</dbReference>
<dbReference type="OrthoDB" id="3247268at2759"/>
<proteinExistence type="predicted"/>
<evidence type="ECO:0000256" key="1">
    <source>
        <dbReference type="SAM" id="MobiDB-lite"/>
    </source>
</evidence>
<feature type="compositionally biased region" description="Low complexity" evidence="1">
    <location>
        <begin position="7"/>
        <end position="20"/>
    </location>
</feature>
<feature type="region of interest" description="Disordered" evidence="1">
    <location>
        <begin position="166"/>
        <end position="232"/>
    </location>
</feature>
<comment type="caution">
    <text evidence="2">The sequence shown here is derived from an EMBL/GenBank/DDBJ whole genome shotgun (WGS) entry which is preliminary data.</text>
</comment>